<dbReference type="EMBL" id="MFEH01000001">
    <property type="protein sequence ID" value="OGE74123.1"/>
    <property type="molecule type" value="Genomic_DNA"/>
</dbReference>
<dbReference type="Proteomes" id="UP000177610">
    <property type="component" value="Unassembled WGS sequence"/>
</dbReference>
<feature type="compositionally biased region" description="Pro residues" evidence="1">
    <location>
        <begin position="1"/>
        <end position="12"/>
    </location>
</feature>
<dbReference type="STRING" id="1817821.A2717_01040"/>
<keyword evidence="2" id="KW-1133">Transmembrane helix</keyword>
<reference evidence="3 4" key="1">
    <citation type="journal article" date="2016" name="Nat. Commun.">
        <title>Thousands of microbial genomes shed light on interconnected biogeochemical processes in an aquifer system.</title>
        <authorList>
            <person name="Anantharaman K."/>
            <person name="Brown C.T."/>
            <person name="Hug L.A."/>
            <person name="Sharon I."/>
            <person name="Castelle C.J."/>
            <person name="Probst A.J."/>
            <person name="Thomas B.C."/>
            <person name="Singh A."/>
            <person name="Wilkins M.J."/>
            <person name="Karaoz U."/>
            <person name="Brodie E.L."/>
            <person name="Williams K.H."/>
            <person name="Hubbard S.S."/>
            <person name="Banfield J.F."/>
        </authorList>
    </citation>
    <scope>NUCLEOTIDE SEQUENCE [LARGE SCALE GENOMIC DNA]</scope>
</reference>
<evidence type="ECO:0008006" key="5">
    <source>
        <dbReference type="Google" id="ProtNLM"/>
    </source>
</evidence>
<organism evidence="3 4">
    <name type="scientific">Candidatus Doudnabacteria bacterium RIFCSPHIGHO2_01_FULL_41_86</name>
    <dbReference type="NCBI Taxonomy" id="1817821"/>
    <lineage>
        <taxon>Bacteria</taxon>
        <taxon>Candidatus Doudnaibacteriota</taxon>
    </lineage>
</organism>
<evidence type="ECO:0000313" key="4">
    <source>
        <dbReference type="Proteomes" id="UP000177610"/>
    </source>
</evidence>
<comment type="caution">
    <text evidence="3">The sequence shown here is derived from an EMBL/GenBank/DDBJ whole genome shotgun (WGS) entry which is preliminary data.</text>
</comment>
<keyword evidence="2" id="KW-0472">Membrane</keyword>
<feature type="transmembrane region" description="Helical" evidence="2">
    <location>
        <begin position="62"/>
        <end position="82"/>
    </location>
</feature>
<name>A0A1F5N967_9BACT</name>
<proteinExistence type="predicted"/>
<evidence type="ECO:0000256" key="2">
    <source>
        <dbReference type="SAM" id="Phobius"/>
    </source>
</evidence>
<feature type="transmembrane region" description="Helical" evidence="2">
    <location>
        <begin position="27"/>
        <end position="50"/>
    </location>
</feature>
<feature type="region of interest" description="Disordered" evidence="1">
    <location>
        <begin position="1"/>
        <end position="21"/>
    </location>
</feature>
<protein>
    <recommendedName>
        <fullName evidence="5">F0F1-ATPase subunit</fullName>
    </recommendedName>
</protein>
<gene>
    <name evidence="3" type="ORF">A2717_01040</name>
</gene>
<evidence type="ECO:0000256" key="1">
    <source>
        <dbReference type="SAM" id="MobiDB-lite"/>
    </source>
</evidence>
<accession>A0A1F5N967</accession>
<sequence length="91" mass="10097">MTNPETTPPLVPPHQGEGKQSKKLDKAALISLSFELGYIIAIPLVFLGLLGKWADARLEHSFPWMTLLGIGLAMVATVIWIIQNLKKYINK</sequence>
<dbReference type="AlphaFoldDB" id="A0A1F5N967"/>
<evidence type="ECO:0000313" key="3">
    <source>
        <dbReference type="EMBL" id="OGE74123.1"/>
    </source>
</evidence>
<keyword evidence="2" id="KW-0812">Transmembrane</keyword>